<feature type="compositionally biased region" description="Basic and acidic residues" evidence="1">
    <location>
        <begin position="220"/>
        <end position="233"/>
    </location>
</feature>
<feature type="compositionally biased region" description="Low complexity" evidence="1">
    <location>
        <begin position="242"/>
        <end position="265"/>
    </location>
</feature>
<dbReference type="InterPro" id="IPR011251">
    <property type="entry name" value="Luciferase-like_dom"/>
</dbReference>
<dbReference type="Gene3D" id="3.20.20.30">
    <property type="entry name" value="Luciferase-like domain"/>
    <property type="match status" value="1"/>
</dbReference>
<keyword evidence="4" id="KW-1185">Reference proteome</keyword>
<evidence type="ECO:0000259" key="2">
    <source>
        <dbReference type="Pfam" id="PF00296"/>
    </source>
</evidence>
<dbReference type="Proteomes" id="UP001551675">
    <property type="component" value="Unassembled WGS sequence"/>
</dbReference>
<dbReference type="Pfam" id="PF00296">
    <property type="entry name" value="Bac_luciferase"/>
    <property type="match status" value="1"/>
</dbReference>
<comment type="caution">
    <text evidence="3">The sequence shown here is derived from an EMBL/GenBank/DDBJ whole genome shotgun (WGS) entry which is preliminary data.</text>
</comment>
<accession>A0ABV3GAA5</accession>
<protein>
    <submittedName>
        <fullName evidence="3">LLM class flavin-dependent oxidoreductase</fullName>
    </submittedName>
</protein>
<organism evidence="3 4">
    <name type="scientific">Microtetraspora glauca</name>
    <dbReference type="NCBI Taxonomy" id="1996"/>
    <lineage>
        <taxon>Bacteria</taxon>
        <taxon>Bacillati</taxon>
        <taxon>Actinomycetota</taxon>
        <taxon>Actinomycetes</taxon>
        <taxon>Streptosporangiales</taxon>
        <taxon>Streptosporangiaceae</taxon>
        <taxon>Microtetraspora</taxon>
    </lineage>
</organism>
<evidence type="ECO:0000313" key="4">
    <source>
        <dbReference type="Proteomes" id="UP001551675"/>
    </source>
</evidence>
<proteinExistence type="predicted"/>
<dbReference type="InterPro" id="IPR036661">
    <property type="entry name" value="Luciferase-like_sf"/>
</dbReference>
<feature type="region of interest" description="Disordered" evidence="1">
    <location>
        <begin position="201"/>
        <end position="295"/>
    </location>
</feature>
<name>A0ABV3GAA5_MICGL</name>
<evidence type="ECO:0000313" key="3">
    <source>
        <dbReference type="EMBL" id="MEV0968277.1"/>
    </source>
</evidence>
<feature type="domain" description="Luciferase-like" evidence="2">
    <location>
        <begin position="22"/>
        <end position="184"/>
    </location>
</feature>
<dbReference type="RefSeq" id="WP_358130768.1">
    <property type="nucleotide sequence ID" value="NZ_JBFALK010000003.1"/>
</dbReference>
<sequence>MSARERALGRIGIWAGDLDTYPAAGVREAAAAIEDLGYSTLWFAETTGREAMAQAAILLSATRRITVAAGMTDIYARDAVTTAAAQRTLEEAFPGRFLLGLWESHPSLAEDVRGHHFSPPPATMRSYLDTLDAAPFGPPTTTVPLHRVLAALDPTMLALAAERTRGANVLGMPVEYTRTARATLGPDALLAITQLCVLSPDRSQTAGTRRAPPCLIPHIRAREQREQRSPQADRHRRRSTGPRRTSMLTTATTHARTNPTPARATHQPGCRMILPSHSVGAPTAHRAEPAAGWST</sequence>
<dbReference type="SUPFAM" id="SSF51679">
    <property type="entry name" value="Bacterial luciferase-like"/>
    <property type="match status" value="1"/>
</dbReference>
<evidence type="ECO:0000256" key="1">
    <source>
        <dbReference type="SAM" id="MobiDB-lite"/>
    </source>
</evidence>
<dbReference type="EMBL" id="JBFALK010000003">
    <property type="protein sequence ID" value="MEV0968277.1"/>
    <property type="molecule type" value="Genomic_DNA"/>
</dbReference>
<reference evidence="3 4" key="1">
    <citation type="submission" date="2024-06" db="EMBL/GenBank/DDBJ databases">
        <title>The Natural Products Discovery Center: Release of the First 8490 Sequenced Strains for Exploring Actinobacteria Biosynthetic Diversity.</title>
        <authorList>
            <person name="Kalkreuter E."/>
            <person name="Kautsar S.A."/>
            <person name="Yang D."/>
            <person name="Bader C.D."/>
            <person name="Teijaro C.N."/>
            <person name="Fluegel L."/>
            <person name="Davis C.M."/>
            <person name="Simpson J.R."/>
            <person name="Lauterbach L."/>
            <person name="Steele A.D."/>
            <person name="Gui C."/>
            <person name="Meng S."/>
            <person name="Li G."/>
            <person name="Viehrig K."/>
            <person name="Ye F."/>
            <person name="Su P."/>
            <person name="Kiefer A.F."/>
            <person name="Nichols A."/>
            <person name="Cepeda A.J."/>
            <person name="Yan W."/>
            <person name="Fan B."/>
            <person name="Jiang Y."/>
            <person name="Adhikari A."/>
            <person name="Zheng C.-J."/>
            <person name="Schuster L."/>
            <person name="Cowan T.M."/>
            <person name="Smanski M.J."/>
            <person name="Chevrette M.G."/>
            <person name="De Carvalho L.P.S."/>
            <person name="Shen B."/>
        </authorList>
    </citation>
    <scope>NUCLEOTIDE SEQUENCE [LARGE SCALE GENOMIC DNA]</scope>
    <source>
        <strain evidence="3 4">NPDC050100</strain>
    </source>
</reference>
<gene>
    <name evidence="3" type="ORF">AB0I59_06555</name>
</gene>